<dbReference type="InterPro" id="IPR029479">
    <property type="entry name" value="Nitroreductase"/>
</dbReference>
<dbReference type="PANTHER" id="PTHR43673">
    <property type="entry name" value="NAD(P)H NITROREDUCTASE YDGI-RELATED"/>
    <property type="match status" value="1"/>
</dbReference>
<dbReference type="RefSeq" id="WP_338391850.1">
    <property type="nucleotide sequence ID" value="NZ_AP025314.1"/>
</dbReference>
<gene>
    <name evidence="4" type="ORF">FUAX_27140</name>
</gene>
<evidence type="ECO:0000256" key="1">
    <source>
        <dbReference type="ARBA" id="ARBA00007118"/>
    </source>
</evidence>
<dbReference type="PANTHER" id="PTHR43673:SF10">
    <property type="entry name" value="NADH DEHYDROGENASE_NAD(P)H NITROREDUCTASE XCC3605-RELATED"/>
    <property type="match status" value="1"/>
</dbReference>
<evidence type="ECO:0000256" key="2">
    <source>
        <dbReference type="ARBA" id="ARBA00023002"/>
    </source>
</evidence>
<reference evidence="4 5" key="1">
    <citation type="submission" date="2021-12" db="EMBL/GenBank/DDBJ databases">
        <title>Genome sequencing of bacteria with rrn-lacking chromosome and rrn-plasmid.</title>
        <authorList>
            <person name="Anda M."/>
            <person name="Iwasaki W."/>
        </authorList>
    </citation>
    <scope>NUCLEOTIDE SEQUENCE [LARGE SCALE GENOMIC DNA]</scope>
    <source>
        <strain evidence="4 5">DSM 100852</strain>
    </source>
</reference>
<feature type="domain" description="Nitroreductase" evidence="3">
    <location>
        <begin position="16"/>
        <end position="223"/>
    </location>
</feature>
<dbReference type="Proteomes" id="UP001348817">
    <property type="component" value="Chromosome"/>
</dbReference>
<keyword evidence="2" id="KW-0560">Oxidoreductase</keyword>
<proteinExistence type="inferred from homology"/>
<keyword evidence="5" id="KW-1185">Reference proteome</keyword>
<dbReference type="InterPro" id="IPR000415">
    <property type="entry name" value="Nitroreductase-like"/>
</dbReference>
<sequence>MTEEKTELATAFKEIVRQRRSMRVYDNQADYDTDRVTECAKTATLSPNSSNMQLWEFYHVVSPEKKRKLAELCMNQNAAKTAGSLMVIVARPDLWKKRKEHNLENMKKRFPDHSENRAKRAFDYYRKLIPFFYSSDRLGIINRGKRVMAWFMGLRKPMFRELRRSDIRVTVHKSAALAAMTFMYAMKSEGYDTCPMEGFDSKRVKKLLGLPNRSEINMVVGCGVGTPEGIYDERRRVPHDEVIFNV</sequence>
<dbReference type="SUPFAM" id="SSF55469">
    <property type="entry name" value="FMN-dependent nitroreductase-like"/>
    <property type="match status" value="1"/>
</dbReference>
<dbReference type="Gene3D" id="3.40.109.10">
    <property type="entry name" value="NADH Oxidase"/>
    <property type="match status" value="1"/>
</dbReference>
<evidence type="ECO:0000313" key="4">
    <source>
        <dbReference type="EMBL" id="BDD10282.1"/>
    </source>
</evidence>
<dbReference type="AlphaFoldDB" id="A0AAU9CXS9"/>
<evidence type="ECO:0000313" key="5">
    <source>
        <dbReference type="Proteomes" id="UP001348817"/>
    </source>
</evidence>
<evidence type="ECO:0000259" key="3">
    <source>
        <dbReference type="Pfam" id="PF00881"/>
    </source>
</evidence>
<comment type="similarity">
    <text evidence="1">Belongs to the nitroreductase family.</text>
</comment>
<name>A0AAU9CXS9_9BACT</name>
<dbReference type="Pfam" id="PF00881">
    <property type="entry name" value="Nitroreductase"/>
    <property type="match status" value="1"/>
</dbReference>
<dbReference type="EMBL" id="AP025314">
    <property type="protein sequence ID" value="BDD10282.1"/>
    <property type="molecule type" value="Genomic_DNA"/>
</dbReference>
<accession>A0AAU9CXS9</accession>
<organism evidence="4 5">
    <name type="scientific">Fulvitalea axinellae</name>
    <dbReference type="NCBI Taxonomy" id="1182444"/>
    <lineage>
        <taxon>Bacteria</taxon>
        <taxon>Pseudomonadati</taxon>
        <taxon>Bacteroidota</taxon>
        <taxon>Cytophagia</taxon>
        <taxon>Cytophagales</taxon>
        <taxon>Persicobacteraceae</taxon>
        <taxon>Fulvitalea</taxon>
    </lineage>
</organism>
<dbReference type="KEGG" id="fax:FUAX_27140"/>
<dbReference type="GO" id="GO:0016491">
    <property type="term" value="F:oxidoreductase activity"/>
    <property type="evidence" value="ECO:0007669"/>
    <property type="project" value="UniProtKB-KW"/>
</dbReference>
<protein>
    <submittedName>
        <fullName evidence="4">Nitroreductase</fullName>
    </submittedName>
</protein>